<dbReference type="AlphaFoldDB" id="A0A1B9F4L1"/>
<evidence type="ECO:0000256" key="10">
    <source>
        <dbReference type="PROSITE-ProRule" id="PRU00560"/>
    </source>
</evidence>
<dbReference type="GO" id="GO:0005524">
    <property type="term" value="F:ATP binding"/>
    <property type="evidence" value="ECO:0007669"/>
    <property type="project" value="UniProtKB-UniRule"/>
</dbReference>
<evidence type="ECO:0000256" key="9">
    <source>
        <dbReference type="ARBA" id="ARBA00048988"/>
    </source>
</evidence>
<dbReference type="CDD" id="cd17932">
    <property type="entry name" value="DEXQc_UvrD"/>
    <property type="match status" value="1"/>
</dbReference>
<dbReference type="PROSITE" id="PS51198">
    <property type="entry name" value="UVRD_HELICASE_ATP_BIND"/>
    <property type="match status" value="1"/>
</dbReference>
<dbReference type="PROSITE" id="PS51217">
    <property type="entry name" value="UVRD_HELICASE_CTER"/>
    <property type="match status" value="1"/>
</dbReference>
<keyword evidence="3 10" id="KW-0378">Hydrolase</keyword>
<dbReference type="EC" id="5.6.2.4" evidence="8"/>
<name>A0A1B9F4L1_9BACT</name>
<evidence type="ECO:0000256" key="2">
    <source>
        <dbReference type="ARBA" id="ARBA00022741"/>
    </source>
</evidence>
<evidence type="ECO:0000256" key="8">
    <source>
        <dbReference type="ARBA" id="ARBA00034808"/>
    </source>
</evidence>
<dbReference type="Gene3D" id="1.10.486.10">
    <property type="entry name" value="PCRA, domain 4"/>
    <property type="match status" value="1"/>
</dbReference>
<evidence type="ECO:0000256" key="1">
    <source>
        <dbReference type="ARBA" id="ARBA00009922"/>
    </source>
</evidence>
<dbReference type="InterPro" id="IPR013986">
    <property type="entry name" value="DExx_box_DNA_helicase_dom_sf"/>
</dbReference>
<feature type="domain" description="UvrD-like helicase C-terminal" evidence="12">
    <location>
        <begin position="298"/>
        <end position="557"/>
    </location>
</feature>
<dbReference type="PATRIC" id="fig|1156395.6.peg.1700"/>
<proteinExistence type="inferred from homology"/>
<dbReference type="GO" id="GO:0000725">
    <property type="term" value="P:recombinational repair"/>
    <property type="evidence" value="ECO:0007669"/>
    <property type="project" value="TreeGrafter"/>
</dbReference>
<evidence type="ECO:0000259" key="12">
    <source>
        <dbReference type="PROSITE" id="PS51217"/>
    </source>
</evidence>
<dbReference type="OrthoDB" id="9810135at2"/>
<dbReference type="GO" id="GO:0043138">
    <property type="term" value="F:3'-5' DNA helicase activity"/>
    <property type="evidence" value="ECO:0007669"/>
    <property type="project" value="UniProtKB-EC"/>
</dbReference>
<dbReference type="InterPro" id="IPR014016">
    <property type="entry name" value="UvrD-like_ATP-bd"/>
</dbReference>
<dbReference type="Gene3D" id="3.40.50.300">
    <property type="entry name" value="P-loop containing nucleotide triphosphate hydrolases"/>
    <property type="match status" value="2"/>
</dbReference>
<dbReference type="Pfam" id="PF13361">
    <property type="entry name" value="UvrD_C"/>
    <property type="match status" value="1"/>
</dbReference>
<dbReference type="EMBL" id="MAGO01000008">
    <property type="protein sequence ID" value="OCC14889.1"/>
    <property type="molecule type" value="Genomic_DNA"/>
</dbReference>
<dbReference type="InterPro" id="IPR027417">
    <property type="entry name" value="P-loop_NTPase"/>
</dbReference>
<protein>
    <recommendedName>
        <fullName evidence="8">DNA 3'-5' helicase</fullName>
        <ecNumber evidence="8">5.6.2.4</ecNumber>
    </recommendedName>
</protein>
<evidence type="ECO:0000313" key="14">
    <source>
        <dbReference type="Proteomes" id="UP000093080"/>
    </source>
</evidence>
<keyword evidence="2 10" id="KW-0547">Nucleotide-binding</keyword>
<evidence type="ECO:0000256" key="7">
    <source>
        <dbReference type="ARBA" id="ARBA00034617"/>
    </source>
</evidence>
<reference evidence="13 14" key="1">
    <citation type="submission" date="2016-06" db="EMBL/GenBank/DDBJ databases">
        <title>Respiratory ammonification of nitrate coupled to the oxidation of elemental sulfur in deep-sea autotrophic thermophilic bacteria.</title>
        <authorList>
            <person name="Slobodkina G.B."/>
            <person name="Mardanov A.V."/>
            <person name="Ravin N.V."/>
            <person name="Frolova A.A."/>
            <person name="Viryasiv M.B."/>
            <person name="Chernyh N.A."/>
            <person name="Bonch-Osmolovskaya E.A."/>
            <person name="Slobodkin A.I."/>
        </authorList>
    </citation>
    <scope>NUCLEOTIDE SEQUENCE [LARGE SCALE GENOMIC DNA]</scope>
    <source>
        <strain evidence="13 14">S69</strain>
    </source>
</reference>
<dbReference type="GO" id="GO:0005829">
    <property type="term" value="C:cytosol"/>
    <property type="evidence" value="ECO:0007669"/>
    <property type="project" value="TreeGrafter"/>
</dbReference>
<gene>
    <name evidence="13" type="ORF">DBT_1684</name>
</gene>
<dbReference type="SUPFAM" id="SSF52540">
    <property type="entry name" value="P-loop containing nucleoside triphosphate hydrolases"/>
    <property type="match status" value="1"/>
</dbReference>
<accession>A0A1B9F4L1</accession>
<dbReference type="RefSeq" id="WP_067618917.1">
    <property type="nucleotide sequence ID" value="NZ_MAGO01000008.1"/>
</dbReference>
<dbReference type="Gene3D" id="1.10.10.160">
    <property type="match status" value="1"/>
</dbReference>
<comment type="catalytic activity">
    <reaction evidence="7">
        <text>Couples ATP hydrolysis with the unwinding of duplex DNA by translocating in the 3'-5' direction.</text>
        <dbReference type="EC" id="5.6.2.4"/>
    </reaction>
</comment>
<keyword evidence="14" id="KW-1185">Reference proteome</keyword>
<dbReference type="Pfam" id="PF00580">
    <property type="entry name" value="UvrD-helicase"/>
    <property type="match status" value="1"/>
</dbReference>
<dbReference type="STRING" id="1156395.DBT_1684"/>
<comment type="catalytic activity">
    <reaction evidence="9">
        <text>ATP + H2O = ADP + phosphate + H(+)</text>
        <dbReference type="Rhea" id="RHEA:13065"/>
        <dbReference type="ChEBI" id="CHEBI:15377"/>
        <dbReference type="ChEBI" id="CHEBI:15378"/>
        <dbReference type="ChEBI" id="CHEBI:30616"/>
        <dbReference type="ChEBI" id="CHEBI:43474"/>
        <dbReference type="ChEBI" id="CHEBI:456216"/>
        <dbReference type="EC" id="5.6.2.4"/>
    </reaction>
</comment>
<dbReference type="InterPro" id="IPR014017">
    <property type="entry name" value="DNA_helicase_UvrD-like_C"/>
</dbReference>
<keyword evidence="6" id="KW-0413">Isomerase</keyword>
<dbReference type="PANTHER" id="PTHR11070">
    <property type="entry name" value="UVRD / RECB / PCRA DNA HELICASE FAMILY MEMBER"/>
    <property type="match status" value="1"/>
</dbReference>
<organism evidence="13 14">
    <name type="scientific">Dissulfuribacter thermophilus</name>
    <dbReference type="NCBI Taxonomy" id="1156395"/>
    <lineage>
        <taxon>Bacteria</taxon>
        <taxon>Pseudomonadati</taxon>
        <taxon>Thermodesulfobacteriota</taxon>
        <taxon>Dissulfuribacteria</taxon>
        <taxon>Dissulfuribacterales</taxon>
        <taxon>Dissulfuribacteraceae</taxon>
        <taxon>Dissulfuribacter</taxon>
    </lineage>
</organism>
<comment type="similarity">
    <text evidence="1">Belongs to the helicase family. UvrD subfamily.</text>
</comment>
<keyword evidence="5 10" id="KW-0067">ATP-binding</keyword>
<feature type="domain" description="UvrD-like helicase ATP-binding" evidence="11">
    <location>
        <begin position="13"/>
        <end position="297"/>
    </location>
</feature>
<sequence length="713" mass="80868">MGIKDLSQIDFNEHLNPEQFEAVNTLYGPVLVIAGAGSGKTRTLVYRVARLIEEGVDPESILLLTFTRKAAHEMLKRASELVGPKSHLVSGGTFHSFCYSQLRTYCRVLDYPSNFTVLDRRDIEDILGLLAEELGLKKETARFPKKSALASIYSKKRNCMKDCLWVLKRGYAHLTHLAPILEALFDAYQKYKRRHALMDYDDLLINWKTILKNYPEIQEAVSRRFNFIMVDEYQDTNRVQAELVRLMAYTHDNVMAVGDDAQSIYSFRGANFKNILEFPELFPGTRIIKLEKNYRTHQPNLDCTNAIIANAQEKFAKRLVAVRSGGRKPLFYEALDENDQAEFVVSRIKDFILKGVEPSEIAVLFRASFHSFQLEGLLNRYGIKYVKRGGLKLLEGAHIKDLLAFLRIILNPVDRLSVLRVFTLIPGLGEKGVQRIYEAMIKVDDPLKAVAEFKTKAKWHQPLKELVHRLLAIKEKDLGLSDLLKGLTSIYEPYLTDRFPDDYPRRLQELNELSLIAGAFEDPGEFLTEVALDPPDEEETYGKGDAVCLSTIHSAKGLEWKVVFIISLVEGRFPSPMALERDEDLEEERRLFYVAATRAKDVLYFVAPRLVNVSGGGVVPGKRSRFLDEIPPGLFEIWGNKSRRFNTPGKQELTTPEPVKVGGNGFRVGLRVRHQVFGPGTITKVIDNEKVAIDFDVVGSKIINTQVAKLSKI</sequence>
<evidence type="ECO:0000313" key="13">
    <source>
        <dbReference type="EMBL" id="OCC14889.1"/>
    </source>
</evidence>
<dbReference type="Proteomes" id="UP000093080">
    <property type="component" value="Unassembled WGS sequence"/>
</dbReference>
<keyword evidence="4 10" id="KW-0347">Helicase</keyword>
<feature type="binding site" evidence="10">
    <location>
        <begin position="34"/>
        <end position="41"/>
    </location>
    <ligand>
        <name>ATP</name>
        <dbReference type="ChEBI" id="CHEBI:30616"/>
    </ligand>
</feature>
<comment type="caution">
    <text evidence="13">The sequence shown here is derived from an EMBL/GenBank/DDBJ whole genome shotgun (WGS) entry which is preliminary data.</text>
</comment>
<dbReference type="PANTHER" id="PTHR11070:SF3">
    <property type="entry name" value="DNA 3'-5' HELICASE"/>
    <property type="match status" value="1"/>
</dbReference>
<evidence type="ECO:0000256" key="6">
    <source>
        <dbReference type="ARBA" id="ARBA00023235"/>
    </source>
</evidence>
<evidence type="ECO:0000256" key="3">
    <source>
        <dbReference type="ARBA" id="ARBA00022801"/>
    </source>
</evidence>
<evidence type="ECO:0000256" key="4">
    <source>
        <dbReference type="ARBA" id="ARBA00022806"/>
    </source>
</evidence>
<evidence type="ECO:0000259" key="11">
    <source>
        <dbReference type="PROSITE" id="PS51198"/>
    </source>
</evidence>
<dbReference type="GO" id="GO:0003677">
    <property type="term" value="F:DNA binding"/>
    <property type="evidence" value="ECO:0007669"/>
    <property type="project" value="InterPro"/>
</dbReference>
<evidence type="ECO:0000256" key="5">
    <source>
        <dbReference type="ARBA" id="ARBA00022840"/>
    </source>
</evidence>
<dbReference type="InterPro" id="IPR000212">
    <property type="entry name" value="DNA_helicase_UvrD/REP"/>
</dbReference>
<dbReference type="GO" id="GO:0016887">
    <property type="term" value="F:ATP hydrolysis activity"/>
    <property type="evidence" value="ECO:0007669"/>
    <property type="project" value="RHEA"/>
</dbReference>